<evidence type="ECO:0000256" key="2">
    <source>
        <dbReference type="ARBA" id="ARBA00023015"/>
    </source>
</evidence>
<comment type="similarity">
    <text evidence="1">Belongs to the LysR transcriptional regulatory family.</text>
</comment>
<dbReference type="Gene3D" id="3.40.190.290">
    <property type="match status" value="1"/>
</dbReference>
<protein>
    <submittedName>
        <fullName evidence="6">LysR family transcriptional regulator</fullName>
    </submittedName>
</protein>
<evidence type="ECO:0000256" key="3">
    <source>
        <dbReference type="ARBA" id="ARBA00023125"/>
    </source>
</evidence>
<keyword evidence="2" id="KW-0805">Transcription regulation</keyword>
<dbReference type="Pfam" id="PF03466">
    <property type="entry name" value="LysR_substrate"/>
    <property type="match status" value="2"/>
</dbReference>
<dbReference type="InterPro" id="IPR000847">
    <property type="entry name" value="LysR_HTH_N"/>
</dbReference>
<proteinExistence type="inferred from homology"/>
<keyword evidence="4" id="KW-0804">Transcription</keyword>
<evidence type="ECO:0000313" key="6">
    <source>
        <dbReference type="EMBL" id="UXI66036.1"/>
    </source>
</evidence>
<dbReference type="InterPro" id="IPR005119">
    <property type="entry name" value="LysR_subst-bd"/>
</dbReference>
<dbReference type="EMBL" id="CP104694">
    <property type="protein sequence ID" value="UXI66036.1"/>
    <property type="molecule type" value="Genomic_DNA"/>
</dbReference>
<accession>A0ABY6B7G4</accession>
<dbReference type="CDD" id="cd08422">
    <property type="entry name" value="PBP2_CrgA_like"/>
    <property type="match status" value="1"/>
</dbReference>
<dbReference type="Pfam" id="PF00126">
    <property type="entry name" value="HTH_1"/>
    <property type="match status" value="1"/>
</dbReference>
<gene>
    <name evidence="6" type="ORF">N4264_14885</name>
</gene>
<organism evidence="6 7">
    <name type="scientific">Tahibacter amnicola</name>
    <dbReference type="NCBI Taxonomy" id="2976241"/>
    <lineage>
        <taxon>Bacteria</taxon>
        <taxon>Pseudomonadati</taxon>
        <taxon>Pseudomonadota</taxon>
        <taxon>Gammaproteobacteria</taxon>
        <taxon>Lysobacterales</taxon>
        <taxon>Rhodanobacteraceae</taxon>
        <taxon>Tahibacter</taxon>
    </lineage>
</organism>
<dbReference type="PANTHER" id="PTHR30537">
    <property type="entry name" value="HTH-TYPE TRANSCRIPTIONAL REGULATOR"/>
    <property type="match status" value="1"/>
</dbReference>
<dbReference type="PANTHER" id="PTHR30537:SF30">
    <property type="entry name" value="TRANSCRIPTIONAL REGULATOR-RELATED"/>
    <property type="match status" value="1"/>
</dbReference>
<dbReference type="SUPFAM" id="SSF46785">
    <property type="entry name" value="Winged helix' DNA-binding domain"/>
    <property type="match status" value="1"/>
</dbReference>
<dbReference type="Proteomes" id="UP001064632">
    <property type="component" value="Chromosome"/>
</dbReference>
<dbReference type="RefSeq" id="WP_261693022.1">
    <property type="nucleotide sequence ID" value="NZ_CP104694.1"/>
</dbReference>
<name>A0ABY6B7G4_9GAMM</name>
<evidence type="ECO:0000256" key="1">
    <source>
        <dbReference type="ARBA" id="ARBA00009437"/>
    </source>
</evidence>
<dbReference type="InterPro" id="IPR036388">
    <property type="entry name" value="WH-like_DNA-bd_sf"/>
</dbReference>
<keyword evidence="3" id="KW-0238">DNA-binding</keyword>
<dbReference type="SUPFAM" id="SSF53850">
    <property type="entry name" value="Periplasmic binding protein-like II"/>
    <property type="match status" value="1"/>
</dbReference>
<keyword evidence="7" id="KW-1185">Reference proteome</keyword>
<dbReference type="PROSITE" id="PS50931">
    <property type="entry name" value="HTH_LYSR"/>
    <property type="match status" value="1"/>
</dbReference>
<evidence type="ECO:0000259" key="5">
    <source>
        <dbReference type="PROSITE" id="PS50931"/>
    </source>
</evidence>
<reference evidence="6" key="1">
    <citation type="submission" date="2022-09" db="EMBL/GenBank/DDBJ databases">
        <title>Tahibacter sp. nov., isolated from a fresh water.</title>
        <authorList>
            <person name="Baek J.H."/>
            <person name="Lee J.K."/>
            <person name="Kim J.M."/>
            <person name="Jeon C.O."/>
        </authorList>
    </citation>
    <scope>NUCLEOTIDE SEQUENCE</scope>
    <source>
        <strain evidence="6">W38</strain>
    </source>
</reference>
<dbReference type="Gene3D" id="1.10.10.10">
    <property type="entry name" value="Winged helix-like DNA-binding domain superfamily/Winged helix DNA-binding domain"/>
    <property type="match status" value="1"/>
</dbReference>
<evidence type="ECO:0000313" key="7">
    <source>
        <dbReference type="Proteomes" id="UP001064632"/>
    </source>
</evidence>
<feature type="domain" description="HTH lysR-type" evidence="5">
    <location>
        <begin position="1"/>
        <end position="59"/>
    </location>
</feature>
<dbReference type="InterPro" id="IPR036390">
    <property type="entry name" value="WH_DNA-bd_sf"/>
</dbReference>
<evidence type="ECO:0000256" key="4">
    <source>
        <dbReference type="ARBA" id="ARBA00023163"/>
    </source>
</evidence>
<sequence>MDDLKPLAVFAETVDAGSMSAAARRLGMSPSAVSQVIRALEQQSSVTLLHRSTRKLALTEAGERYYPHCKRLLEAARAAAQALQQARDAPTGELRVSAPVGFVNHVAPALAPLLSEAPQLRLRLLVDDAMIDLIEARVDVAIRVGRMPDSSWVARRLCDLKMILCASPGYLSRYGTPAAPPELMAHQWMSLGREASAGSTQDTFPAPSGTASAKGAIGVLSQAVQMPLDLLQAAEGRRERIVVESRIVSNNQVALQQMCEHSLGIARLAHADVLPSLQRGALVQVLPAWSFPTLPVWAVTPRRDGEEAKVRDALAHLKRYFAALPGASAGDLPQPM</sequence>
<dbReference type="InterPro" id="IPR058163">
    <property type="entry name" value="LysR-type_TF_proteobact-type"/>
</dbReference>